<accession>A0A151XB34</accession>
<feature type="region of interest" description="Disordered" evidence="1">
    <location>
        <begin position="69"/>
        <end position="153"/>
    </location>
</feature>
<sequence>MLLRRTYDTYVTGTPFVTAAISRPPCRPASGRRRRQRVALRRKERPSAVSASRDGVLYYRHWLCGARSPARKKEKERQRQTERQREREIGEGVEKRWWRRRRGERTREGASEREGEGKEEREKERDAGTRGATHTEERERQTDKGEKERLGALNEVRAFPVFVLEKKKRW</sequence>
<feature type="compositionally biased region" description="Basic residues" evidence="1">
    <location>
        <begin position="30"/>
        <end position="44"/>
    </location>
</feature>
<protein>
    <submittedName>
        <fullName evidence="2">Uncharacterized protein</fullName>
    </submittedName>
</protein>
<dbReference type="EMBL" id="KQ982335">
    <property type="protein sequence ID" value="KYQ57510.1"/>
    <property type="molecule type" value="Genomic_DNA"/>
</dbReference>
<name>A0A151XB34_9HYME</name>
<proteinExistence type="predicted"/>
<evidence type="ECO:0000313" key="3">
    <source>
        <dbReference type="Proteomes" id="UP000075809"/>
    </source>
</evidence>
<dbReference type="AlphaFoldDB" id="A0A151XB34"/>
<organism evidence="2 3">
    <name type="scientific">Mycetomoellerius zeteki</name>
    <dbReference type="NCBI Taxonomy" id="64791"/>
    <lineage>
        <taxon>Eukaryota</taxon>
        <taxon>Metazoa</taxon>
        <taxon>Ecdysozoa</taxon>
        <taxon>Arthropoda</taxon>
        <taxon>Hexapoda</taxon>
        <taxon>Insecta</taxon>
        <taxon>Pterygota</taxon>
        <taxon>Neoptera</taxon>
        <taxon>Endopterygota</taxon>
        <taxon>Hymenoptera</taxon>
        <taxon>Apocrita</taxon>
        <taxon>Aculeata</taxon>
        <taxon>Formicoidea</taxon>
        <taxon>Formicidae</taxon>
        <taxon>Myrmicinae</taxon>
        <taxon>Mycetomoellerius</taxon>
    </lineage>
</organism>
<reference evidence="2 3" key="1">
    <citation type="submission" date="2015-09" db="EMBL/GenBank/DDBJ databases">
        <title>Trachymyrmex zeteki WGS genome.</title>
        <authorList>
            <person name="Nygaard S."/>
            <person name="Hu H."/>
            <person name="Boomsma J."/>
            <person name="Zhang G."/>
        </authorList>
    </citation>
    <scope>NUCLEOTIDE SEQUENCE [LARGE SCALE GENOMIC DNA]</scope>
    <source>
        <strain evidence="2">Tzet28-1</strain>
        <tissue evidence="2">Whole body</tissue>
    </source>
</reference>
<feature type="compositionally biased region" description="Basic and acidic residues" evidence="1">
    <location>
        <begin position="71"/>
        <end position="96"/>
    </location>
</feature>
<gene>
    <name evidence="2" type="ORF">ALC60_03472</name>
</gene>
<dbReference type="STRING" id="64791.A0A151XB34"/>
<evidence type="ECO:0000256" key="1">
    <source>
        <dbReference type="SAM" id="MobiDB-lite"/>
    </source>
</evidence>
<feature type="region of interest" description="Disordered" evidence="1">
    <location>
        <begin position="22"/>
        <end position="51"/>
    </location>
</feature>
<dbReference type="Proteomes" id="UP000075809">
    <property type="component" value="Unassembled WGS sequence"/>
</dbReference>
<keyword evidence="3" id="KW-1185">Reference proteome</keyword>
<feature type="compositionally biased region" description="Basic and acidic residues" evidence="1">
    <location>
        <begin position="105"/>
        <end position="150"/>
    </location>
</feature>
<evidence type="ECO:0000313" key="2">
    <source>
        <dbReference type="EMBL" id="KYQ57510.1"/>
    </source>
</evidence>